<gene>
    <name evidence="1" type="primary">ubiJ</name>
    <name evidence="3" type="ORF">DD235_06200</name>
</gene>
<sequence>MLSHLVPPPPSALIVRTLNALLAREAWAAQRLAPHHGKTVQVEVGRIVLALSIEAGGTLVRAETQDSADVRLQITPAKIDVRKAGEPEAALMEAMRIEGEAALAQVVAELARHLRWDVEEELARRFGDAAGAQIYRTARGAAQGLRTLFGRLAGNVVEYVSEEQPMVTGRAIQARFEQDIRLLGEDLRRMQARVARLERQA</sequence>
<evidence type="ECO:0000313" key="3">
    <source>
        <dbReference type="EMBL" id="PWF23919.1"/>
    </source>
</evidence>
<proteinExistence type="inferred from homology"/>
<dbReference type="EMBL" id="QETA01000002">
    <property type="protein sequence ID" value="PWF23919.1"/>
    <property type="molecule type" value="Genomic_DNA"/>
</dbReference>
<evidence type="ECO:0000256" key="1">
    <source>
        <dbReference type="HAMAP-Rule" id="MF_02215"/>
    </source>
</evidence>
<organism evidence="3 4">
    <name type="scientific">Corticimicrobacter populi</name>
    <dbReference type="NCBI Taxonomy" id="2175229"/>
    <lineage>
        <taxon>Bacteria</taxon>
        <taxon>Pseudomonadati</taxon>
        <taxon>Pseudomonadota</taxon>
        <taxon>Betaproteobacteria</taxon>
        <taxon>Burkholderiales</taxon>
        <taxon>Alcaligenaceae</taxon>
        <taxon>Corticimicrobacter</taxon>
    </lineage>
</organism>
<dbReference type="RefSeq" id="WP_109061198.1">
    <property type="nucleotide sequence ID" value="NZ_QETA01000002.1"/>
</dbReference>
<comment type="subcellular location">
    <subcellularLocation>
        <location evidence="1">Cytoplasm</location>
    </subcellularLocation>
</comment>
<dbReference type="GO" id="GO:0006744">
    <property type="term" value="P:ubiquinone biosynthetic process"/>
    <property type="evidence" value="ECO:0007669"/>
    <property type="project" value="UniProtKB-UniRule"/>
</dbReference>
<comment type="similarity">
    <text evidence="1">Belongs to the UbiJ family.</text>
</comment>
<comment type="function">
    <text evidence="1">Required for ubiquinone (coenzyme Q) biosynthesis. Binds hydrophobic ubiquinone biosynthetic intermediates via its SCP2 domain and is essential for the stability of the Ubi complex. May constitute a docking platform where Ubi enzymes assemble and access their SCP2-bound polyprenyl substrates.</text>
</comment>
<reference evidence="4" key="1">
    <citation type="submission" date="2018-05" db="EMBL/GenBank/DDBJ databases">
        <authorList>
            <person name="Li Y."/>
        </authorList>
    </citation>
    <scope>NUCLEOTIDE SEQUENCE [LARGE SCALE GENOMIC DNA]</scope>
    <source>
        <strain evidence="4">3d-2-2</strain>
    </source>
</reference>
<accession>A0A2V1JYR5</accession>
<dbReference type="PANTHER" id="PTHR38693">
    <property type="entry name" value="UBIQUINONE BIOSYNTHESIS PROTEIN UBIJ"/>
    <property type="match status" value="1"/>
</dbReference>
<dbReference type="HAMAP" id="MF_02215">
    <property type="entry name" value="UbiJ"/>
    <property type="match status" value="1"/>
</dbReference>
<feature type="domain" description="SCP2" evidence="2">
    <location>
        <begin position="18"/>
        <end position="111"/>
    </location>
</feature>
<dbReference type="Proteomes" id="UP000245212">
    <property type="component" value="Unassembled WGS sequence"/>
</dbReference>
<dbReference type="InterPro" id="IPR038989">
    <property type="entry name" value="UbiJ"/>
</dbReference>
<keyword evidence="4" id="KW-1185">Reference proteome</keyword>
<evidence type="ECO:0000313" key="4">
    <source>
        <dbReference type="Proteomes" id="UP000245212"/>
    </source>
</evidence>
<dbReference type="UniPathway" id="UPA00232"/>
<keyword evidence="1" id="KW-0963">Cytoplasm</keyword>
<dbReference type="Pfam" id="PF02036">
    <property type="entry name" value="SCP2"/>
    <property type="match status" value="1"/>
</dbReference>
<comment type="pathway">
    <text evidence="1">Cofactor biosynthesis; ubiquinone biosynthesis.</text>
</comment>
<dbReference type="GO" id="GO:0005737">
    <property type="term" value="C:cytoplasm"/>
    <property type="evidence" value="ECO:0007669"/>
    <property type="project" value="UniProtKB-SubCell"/>
</dbReference>
<keyword evidence="1" id="KW-0831">Ubiquinone biosynthesis</keyword>
<comment type="caution">
    <text evidence="3">The sequence shown here is derived from an EMBL/GenBank/DDBJ whole genome shotgun (WGS) entry which is preliminary data.</text>
</comment>
<dbReference type="InterPro" id="IPR003033">
    <property type="entry name" value="SCP2_sterol-bd_dom"/>
</dbReference>
<dbReference type="PANTHER" id="PTHR38693:SF1">
    <property type="entry name" value="UBIQUINONE BIOSYNTHESIS ACCESSORY FACTOR UBIJ"/>
    <property type="match status" value="1"/>
</dbReference>
<evidence type="ECO:0000259" key="2">
    <source>
        <dbReference type="Pfam" id="PF02036"/>
    </source>
</evidence>
<name>A0A2V1JYR5_9BURK</name>
<dbReference type="AlphaFoldDB" id="A0A2V1JYR5"/>
<protein>
    <recommendedName>
        <fullName evidence="1">Ubiquinone biosynthesis accessory factor UbiJ</fullName>
    </recommendedName>
</protein>